<organism evidence="3 6">
    <name type="scientific">Pseudidiomarina aestuarii</name>
    <dbReference type="NCBI Taxonomy" id="624146"/>
    <lineage>
        <taxon>Bacteria</taxon>
        <taxon>Pseudomonadati</taxon>
        <taxon>Pseudomonadota</taxon>
        <taxon>Gammaproteobacteria</taxon>
        <taxon>Alteromonadales</taxon>
        <taxon>Idiomarinaceae</taxon>
        <taxon>Pseudidiomarina</taxon>
    </lineage>
</organism>
<dbReference type="Proteomes" id="UP000242087">
    <property type="component" value="Unassembled WGS sequence"/>
</dbReference>
<name>A0A2T4D4J3_9GAMM</name>
<protein>
    <submittedName>
        <fullName evidence="3">DUF3014 domain-containing protein</fullName>
    </submittedName>
</protein>
<comment type="caution">
    <text evidence="3">The sequence shown here is derived from an EMBL/GenBank/DDBJ whole genome shotgun (WGS) entry which is preliminary data.</text>
</comment>
<evidence type="ECO:0000256" key="2">
    <source>
        <dbReference type="SAM" id="Phobius"/>
    </source>
</evidence>
<evidence type="ECO:0000313" key="5">
    <source>
        <dbReference type="Proteomes" id="UP000241514"/>
    </source>
</evidence>
<keyword evidence="2" id="KW-0812">Transmembrane</keyword>
<feature type="region of interest" description="Disordered" evidence="1">
    <location>
        <begin position="53"/>
        <end position="73"/>
    </location>
</feature>
<evidence type="ECO:0000256" key="1">
    <source>
        <dbReference type="SAM" id="MobiDB-lite"/>
    </source>
</evidence>
<dbReference type="Pfam" id="PF11219">
    <property type="entry name" value="DUF3014"/>
    <property type="match status" value="1"/>
</dbReference>
<dbReference type="EMBL" id="PYVG01000010">
    <property type="protein sequence ID" value="PTB89625.1"/>
    <property type="molecule type" value="Genomic_DNA"/>
</dbReference>
<dbReference type="AlphaFoldDB" id="A0A2T4D4J3"/>
<keyword evidence="2" id="KW-1133">Transmembrane helix</keyword>
<dbReference type="EMBL" id="PYVF01000043">
    <property type="protein sequence ID" value="PTB88658.1"/>
    <property type="molecule type" value="Genomic_DNA"/>
</dbReference>
<gene>
    <name evidence="3" type="ORF">C9927_03530</name>
    <name evidence="4" type="ORF">C9928_02980</name>
</gene>
<dbReference type="Proteomes" id="UP000241514">
    <property type="component" value="Unassembled WGS sequence"/>
</dbReference>
<proteinExistence type="predicted"/>
<evidence type="ECO:0000313" key="3">
    <source>
        <dbReference type="EMBL" id="PTB88658.1"/>
    </source>
</evidence>
<accession>A0A2T4D4J3</accession>
<keyword evidence="2" id="KW-0472">Membrane</keyword>
<sequence>MAEHQHDRIEEESGRGKLILTVIVVLAIAVAVVGWLWSQQSEPTPKPVDIPVAVETEEPEPEPEPEVIDEPEPMPTVELESEPLVEPESEVELPALGESTTEVLGYLETAEQSVEPLRSEQLVRDATVFVDNLRNGVVIRDKAIIEGPQSRFRVLEQNGKIYVDPRSFDRYNTVVDWFVSLDSAVLVQGLDRYEPLVKQALGEIGYPDAEPETVLMEAIDMLLATPSVGTVIELNDDKVMYRYADPELESLPDAQKQMLRMGPDNIRRVKLKLESLKAELLAAQ</sequence>
<feature type="compositionally biased region" description="Acidic residues" evidence="1">
    <location>
        <begin position="55"/>
        <end position="72"/>
    </location>
</feature>
<evidence type="ECO:0000313" key="4">
    <source>
        <dbReference type="EMBL" id="PTB89625.1"/>
    </source>
</evidence>
<evidence type="ECO:0000313" key="6">
    <source>
        <dbReference type="Proteomes" id="UP000242087"/>
    </source>
</evidence>
<dbReference type="InterPro" id="IPR021382">
    <property type="entry name" value="DUF3014"/>
</dbReference>
<feature type="transmembrane region" description="Helical" evidence="2">
    <location>
        <begin position="18"/>
        <end position="37"/>
    </location>
</feature>
<reference evidence="5 6" key="1">
    <citation type="submission" date="2018-03" db="EMBL/GenBank/DDBJ databases">
        <title>Cross-interface Injection: A General Nanoliter Liquid Handling Method Applied to Single Cells Genome Amplification Automated Nanoliter Liquid Handling Applied to Single Cell Multiple Displacement Amplification.</title>
        <authorList>
            <person name="Yun J."/>
            <person name="Xu P."/>
            <person name="Xu J."/>
            <person name="Dai X."/>
            <person name="Wang Y."/>
            <person name="Zheng X."/>
            <person name="Cao C."/>
            <person name="Yi Q."/>
            <person name="Zhu Y."/>
            <person name="Wang L."/>
            <person name="Dong Z."/>
            <person name="Huang Y."/>
            <person name="Huang L."/>
            <person name="Du W."/>
        </authorList>
    </citation>
    <scope>NUCLEOTIDE SEQUENCE [LARGE SCALE GENOMIC DNA]</scope>
    <source>
        <strain evidence="3 6">A12-4</strain>
        <strain evidence="4 5">A9-4</strain>
    </source>
</reference>